<evidence type="ECO:0000256" key="1">
    <source>
        <dbReference type="ARBA" id="ARBA00022679"/>
    </source>
</evidence>
<keyword evidence="4" id="KW-1185">Reference proteome</keyword>
<dbReference type="Pfam" id="PF00685">
    <property type="entry name" value="Sulfotransfer_1"/>
    <property type="match status" value="1"/>
</dbReference>
<organism evidence="3 4">
    <name type="scientific">Owenia fusiformis</name>
    <name type="common">Polychaete worm</name>
    <dbReference type="NCBI Taxonomy" id="6347"/>
    <lineage>
        <taxon>Eukaryota</taxon>
        <taxon>Metazoa</taxon>
        <taxon>Spiralia</taxon>
        <taxon>Lophotrochozoa</taxon>
        <taxon>Annelida</taxon>
        <taxon>Polychaeta</taxon>
        <taxon>Sedentaria</taxon>
        <taxon>Canalipalpata</taxon>
        <taxon>Sabellida</taxon>
        <taxon>Oweniida</taxon>
        <taxon>Oweniidae</taxon>
        <taxon>Owenia</taxon>
    </lineage>
</organism>
<protein>
    <submittedName>
        <fullName evidence="3">Uncharacterized protein</fullName>
    </submittedName>
</protein>
<proteinExistence type="predicted"/>
<evidence type="ECO:0000256" key="2">
    <source>
        <dbReference type="ARBA" id="ARBA00023180"/>
    </source>
</evidence>
<dbReference type="SUPFAM" id="SSF52540">
    <property type="entry name" value="P-loop containing nucleoside triphosphate hydrolases"/>
    <property type="match status" value="1"/>
</dbReference>
<evidence type="ECO:0000313" key="3">
    <source>
        <dbReference type="EMBL" id="CAH1773191.1"/>
    </source>
</evidence>
<gene>
    <name evidence="3" type="ORF">OFUS_LOCUS824</name>
</gene>
<dbReference type="InterPro" id="IPR027417">
    <property type="entry name" value="P-loop_NTPase"/>
</dbReference>
<reference evidence="3" key="1">
    <citation type="submission" date="2022-03" db="EMBL/GenBank/DDBJ databases">
        <authorList>
            <person name="Martin C."/>
        </authorList>
    </citation>
    <scope>NUCLEOTIDE SEQUENCE</scope>
</reference>
<dbReference type="Proteomes" id="UP000749559">
    <property type="component" value="Unassembled WGS sequence"/>
</dbReference>
<keyword evidence="2" id="KW-0325">Glycoprotein</keyword>
<dbReference type="InterPro" id="IPR037359">
    <property type="entry name" value="NST/OST"/>
</dbReference>
<dbReference type="AlphaFoldDB" id="A0A8J1XZT7"/>
<keyword evidence="1" id="KW-0808">Transferase</keyword>
<sequence length="344" mass="41030">MRFNTRHYRMKVLILTIIVFLSYIIVYKSTTSKIINNLREDIDANLDAGEIQELYTKNYSMLEIESRVKEERTEIEEQLSGITKHRLSDVILIGMFKGGTGTMTSFLTHHPQVVEVTLAEFYSTYYKLGHIEHMAHMPNVSIDNVIYERCTLCYTSQDARERILAAYPEKNVKFLIMVRDPIERLISGYVQNQYYGQRKMSFKEYIFHINNKTLRTGKEYFEKSFYVSHLARWLMLFPKENIHLVDAGIFIETPWIELEKIEQFLKIEHFFSEDKFPVNPEKPNFHCLIKEYHTGMRCMGRTKGRSHPEISIETMETLKKYFKPYNEQFFTLADQRFSWEENYE</sequence>
<dbReference type="PANTHER" id="PTHR10605">
    <property type="entry name" value="HEPARAN SULFATE SULFOTRANSFERASE"/>
    <property type="match status" value="1"/>
</dbReference>
<name>A0A8J1XZT7_OWEFU</name>
<dbReference type="GO" id="GO:0008467">
    <property type="term" value="F:[heparan sulfate]-glucosamine 3-sulfotransferase activity"/>
    <property type="evidence" value="ECO:0007669"/>
    <property type="project" value="TreeGrafter"/>
</dbReference>
<accession>A0A8J1XZT7</accession>
<dbReference type="OrthoDB" id="6103378at2759"/>
<dbReference type="EMBL" id="CAIIXF020000001">
    <property type="protein sequence ID" value="CAH1773191.1"/>
    <property type="molecule type" value="Genomic_DNA"/>
</dbReference>
<evidence type="ECO:0000313" key="4">
    <source>
        <dbReference type="Proteomes" id="UP000749559"/>
    </source>
</evidence>
<comment type="caution">
    <text evidence="3">The sequence shown here is derived from an EMBL/GenBank/DDBJ whole genome shotgun (WGS) entry which is preliminary data.</text>
</comment>
<dbReference type="InterPro" id="IPR000863">
    <property type="entry name" value="Sulfotransferase_dom"/>
</dbReference>
<dbReference type="Gene3D" id="3.40.50.300">
    <property type="entry name" value="P-loop containing nucleotide triphosphate hydrolases"/>
    <property type="match status" value="1"/>
</dbReference>
<dbReference type="PANTHER" id="PTHR10605:SF72">
    <property type="entry name" value="HEPARAN SULFATE 3-O SULFOTRANSFERASE-B, ISOFORM A"/>
    <property type="match status" value="1"/>
</dbReference>